<feature type="transmembrane region" description="Helical" evidence="5">
    <location>
        <begin position="35"/>
        <end position="54"/>
    </location>
</feature>
<dbReference type="Proteomes" id="UP000233414">
    <property type="component" value="Unassembled WGS sequence"/>
</dbReference>
<comment type="subcellular location">
    <subcellularLocation>
        <location evidence="1">Membrane</location>
        <topology evidence="1">Multi-pass membrane protein</topology>
    </subcellularLocation>
</comment>
<sequence length="216" mass="25585">MFYFRKFTRNFLLGFIISFIFLCLILKVPLKRKIIFSICLIVIFLLESFLIFYLCNHKNIQTNFVILNDRIETIFNPETEASTMSRLERLDAGFKKFKEHPILGSGLGSEIVAYDYAMKKIIKTPHIDWGYLENWIDLGLFGFLSFFWFLGILFWQGVRKAYCLTNNSIFYLGILIGLFCLFVIHFFGPFLFYPTGIFYILFCLMIFNENPKTLKY</sequence>
<feature type="transmembrane region" description="Helical" evidence="5">
    <location>
        <begin position="135"/>
        <end position="155"/>
    </location>
</feature>
<dbReference type="PANTHER" id="PTHR37422:SF17">
    <property type="entry name" value="O-ANTIGEN LIGASE"/>
    <property type="match status" value="1"/>
</dbReference>
<feature type="transmembrane region" description="Helical" evidence="5">
    <location>
        <begin position="190"/>
        <end position="207"/>
    </location>
</feature>
<organism evidence="7 8">
    <name type="scientific">Candidatus Kuenenbacteria bacterium HGW-Kuenenbacteria-1</name>
    <dbReference type="NCBI Taxonomy" id="2013812"/>
    <lineage>
        <taxon>Bacteria</taxon>
        <taxon>Candidatus Kueneniibacteriota</taxon>
    </lineage>
</organism>
<protein>
    <recommendedName>
        <fullName evidence="6">O-antigen ligase-related domain-containing protein</fullName>
    </recommendedName>
</protein>
<evidence type="ECO:0000256" key="3">
    <source>
        <dbReference type="ARBA" id="ARBA00022989"/>
    </source>
</evidence>
<dbReference type="GO" id="GO:0016020">
    <property type="term" value="C:membrane"/>
    <property type="evidence" value="ECO:0007669"/>
    <property type="project" value="UniProtKB-SubCell"/>
</dbReference>
<evidence type="ECO:0000256" key="4">
    <source>
        <dbReference type="ARBA" id="ARBA00023136"/>
    </source>
</evidence>
<feature type="transmembrane region" description="Helical" evidence="5">
    <location>
        <begin position="167"/>
        <end position="184"/>
    </location>
</feature>
<dbReference type="InterPro" id="IPR051533">
    <property type="entry name" value="WaaL-like"/>
</dbReference>
<keyword evidence="2 5" id="KW-0812">Transmembrane</keyword>
<proteinExistence type="predicted"/>
<dbReference type="AlphaFoldDB" id="A0A2N1UMS3"/>
<keyword evidence="4 5" id="KW-0472">Membrane</keyword>
<feature type="transmembrane region" description="Helical" evidence="5">
    <location>
        <begin position="12"/>
        <end position="28"/>
    </location>
</feature>
<accession>A0A2N1UMS3</accession>
<evidence type="ECO:0000259" key="6">
    <source>
        <dbReference type="Pfam" id="PF04932"/>
    </source>
</evidence>
<dbReference type="InterPro" id="IPR007016">
    <property type="entry name" value="O-antigen_ligase-rel_domated"/>
</dbReference>
<dbReference type="PANTHER" id="PTHR37422">
    <property type="entry name" value="TEICHURONIC ACID BIOSYNTHESIS PROTEIN TUAE"/>
    <property type="match status" value="1"/>
</dbReference>
<gene>
    <name evidence="7" type="ORF">CVV26_03215</name>
</gene>
<evidence type="ECO:0000256" key="5">
    <source>
        <dbReference type="SAM" id="Phobius"/>
    </source>
</evidence>
<dbReference type="EMBL" id="PGYQ01000019">
    <property type="protein sequence ID" value="PKL72060.1"/>
    <property type="molecule type" value="Genomic_DNA"/>
</dbReference>
<keyword evidence="3 5" id="KW-1133">Transmembrane helix</keyword>
<reference evidence="7 8" key="1">
    <citation type="journal article" date="2017" name="ISME J.">
        <title>Potential for microbial H2 and metal transformations associated with novel bacteria and archaea in deep terrestrial subsurface sediments.</title>
        <authorList>
            <person name="Hernsdorf A.W."/>
            <person name="Amano Y."/>
            <person name="Miyakawa K."/>
            <person name="Ise K."/>
            <person name="Suzuki Y."/>
            <person name="Anantharaman K."/>
            <person name="Probst A."/>
            <person name="Burstein D."/>
            <person name="Thomas B.C."/>
            <person name="Banfield J.F."/>
        </authorList>
    </citation>
    <scope>NUCLEOTIDE SEQUENCE [LARGE SCALE GENOMIC DNA]</scope>
    <source>
        <strain evidence="7">HGW-Kuenenbacteria-1</strain>
    </source>
</reference>
<feature type="domain" description="O-antigen ligase-related" evidence="6">
    <location>
        <begin position="7"/>
        <end position="147"/>
    </location>
</feature>
<evidence type="ECO:0000313" key="8">
    <source>
        <dbReference type="Proteomes" id="UP000233414"/>
    </source>
</evidence>
<evidence type="ECO:0000256" key="2">
    <source>
        <dbReference type="ARBA" id="ARBA00022692"/>
    </source>
</evidence>
<evidence type="ECO:0000313" key="7">
    <source>
        <dbReference type="EMBL" id="PKL72060.1"/>
    </source>
</evidence>
<name>A0A2N1UMS3_9BACT</name>
<dbReference type="Pfam" id="PF04932">
    <property type="entry name" value="Wzy_C"/>
    <property type="match status" value="1"/>
</dbReference>
<comment type="caution">
    <text evidence="7">The sequence shown here is derived from an EMBL/GenBank/DDBJ whole genome shotgun (WGS) entry which is preliminary data.</text>
</comment>
<evidence type="ECO:0000256" key="1">
    <source>
        <dbReference type="ARBA" id="ARBA00004141"/>
    </source>
</evidence>